<feature type="compositionally biased region" description="Polar residues" evidence="6">
    <location>
        <begin position="103"/>
        <end position="114"/>
    </location>
</feature>
<feature type="region of interest" description="Disordered" evidence="6">
    <location>
        <begin position="93"/>
        <end position="115"/>
    </location>
</feature>
<comment type="subcellular location">
    <subcellularLocation>
        <location evidence="1">Nucleus</location>
    </subcellularLocation>
</comment>
<protein>
    <submittedName>
        <fullName evidence="7">Tankyrase-1</fullName>
    </submittedName>
</protein>
<dbReference type="HOGENOM" id="CLU_022777_0_0_1"/>
<evidence type="ECO:0000313" key="7">
    <source>
        <dbReference type="EMBL" id="EKC18140.1"/>
    </source>
</evidence>
<keyword evidence="5" id="KW-0539">Nucleus</keyword>
<dbReference type="PROSITE" id="PS51154">
    <property type="entry name" value="MACRO"/>
    <property type="match status" value="1"/>
</dbReference>
<dbReference type="SUPFAM" id="SSF56399">
    <property type="entry name" value="ADP-ribosylation"/>
    <property type="match status" value="1"/>
</dbReference>
<dbReference type="InterPro" id="IPR012317">
    <property type="entry name" value="Poly(ADP-ribose)pol_cat_dom"/>
</dbReference>
<proteinExistence type="predicted"/>
<dbReference type="InParanoid" id="K1PNS6"/>
<dbReference type="Pfam" id="PF01661">
    <property type="entry name" value="Macro"/>
    <property type="match status" value="1"/>
</dbReference>
<dbReference type="GO" id="GO:0003950">
    <property type="term" value="F:NAD+ poly-ADP-ribosyltransferase activity"/>
    <property type="evidence" value="ECO:0007669"/>
    <property type="project" value="UniProtKB-UniRule"/>
</dbReference>
<dbReference type="InterPro" id="IPR052056">
    <property type="entry name" value="Mono-ARTD/PARP"/>
</dbReference>
<dbReference type="GO" id="GO:0005737">
    <property type="term" value="C:cytoplasm"/>
    <property type="evidence" value="ECO:0007669"/>
    <property type="project" value="TreeGrafter"/>
</dbReference>
<dbReference type="PANTHER" id="PTHR14453:SF67">
    <property type="entry name" value="POLY [ADP-RIBOSE] POLYMERASE"/>
    <property type="match status" value="1"/>
</dbReference>
<dbReference type="PROSITE" id="PS51059">
    <property type="entry name" value="PARP_CATALYTIC"/>
    <property type="match status" value="1"/>
</dbReference>
<feature type="region of interest" description="Disordered" evidence="6">
    <location>
        <begin position="1"/>
        <end position="45"/>
    </location>
</feature>
<dbReference type="Gene3D" id="3.40.220.10">
    <property type="entry name" value="Leucine Aminopeptidase, subunit E, domain 1"/>
    <property type="match status" value="1"/>
</dbReference>
<evidence type="ECO:0000256" key="4">
    <source>
        <dbReference type="ARBA" id="ARBA00023027"/>
    </source>
</evidence>
<evidence type="ECO:0000256" key="1">
    <source>
        <dbReference type="ARBA" id="ARBA00004123"/>
    </source>
</evidence>
<accession>K1PNS6</accession>
<reference evidence="7" key="1">
    <citation type="journal article" date="2012" name="Nature">
        <title>The oyster genome reveals stress adaptation and complexity of shell formation.</title>
        <authorList>
            <person name="Zhang G."/>
            <person name="Fang X."/>
            <person name="Guo X."/>
            <person name="Li L."/>
            <person name="Luo R."/>
            <person name="Xu F."/>
            <person name="Yang P."/>
            <person name="Zhang L."/>
            <person name="Wang X."/>
            <person name="Qi H."/>
            <person name="Xiong Z."/>
            <person name="Que H."/>
            <person name="Xie Y."/>
            <person name="Holland P.W."/>
            <person name="Paps J."/>
            <person name="Zhu Y."/>
            <person name="Wu F."/>
            <person name="Chen Y."/>
            <person name="Wang J."/>
            <person name="Peng C."/>
            <person name="Meng J."/>
            <person name="Yang L."/>
            <person name="Liu J."/>
            <person name="Wen B."/>
            <person name="Zhang N."/>
            <person name="Huang Z."/>
            <person name="Zhu Q."/>
            <person name="Feng Y."/>
            <person name="Mount A."/>
            <person name="Hedgecock D."/>
            <person name="Xu Z."/>
            <person name="Liu Y."/>
            <person name="Domazet-Loso T."/>
            <person name="Du Y."/>
            <person name="Sun X."/>
            <person name="Zhang S."/>
            <person name="Liu B."/>
            <person name="Cheng P."/>
            <person name="Jiang X."/>
            <person name="Li J."/>
            <person name="Fan D."/>
            <person name="Wang W."/>
            <person name="Fu W."/>
            <person name="Wang T."/>
            <person name="Wang B."/>
            <person name="Zhang J."/>
            <person name="Peng Z."/>
            <person name="Li Y."/>
            <person name="Li N."/>
            <person name="Wang J."/>
            <person name="Chen M."/>
            <person name="He Y."/>
            <person name="Tan F."/>
            <person name="Song X."/>
            <person name="Zheng Q."/>
            <person name="Huang R."/>
            <person name="Yang H."/>
            <person name="Du X."/>
            <person name="Chen L."/>
            <person name="Yang M."/>
            <person name="Gaffney P.M."/>
            <person name="Wang S."/>
            <person name="Luo L."/>
            <person name="She Z."/>
            <person name="Ming Y."/>
            <person name="Huang W."/>
            <person name="Zhang S."/>
            <person name="Huang B."/>
            <person name="Zhang Y."/>
            <person name="Qu T."/>
            <person name="Ni P."/>
            <person name="Miao G."/>
            <person name="Wang J."/>
            <person name="Wang Q."/>
            <person name="Steinberg C.E."/>
            <person name="Wang H."/>
            <person name="Li N."/>
            <person name="Qian L."/>
            <person name="Zhang G."/>
            <person name="Li Y."/>
            <person name="Yang H."/>
            <person name="Liu X."/>
            <person name="Wang J."/>
            <person name="Yin Y."/>
            <person name="Wang J."/>
        </authorList>
    </citation>
    <scope>NUCLEOTIDE SEQUENCE [LARGE SCALE GENOMIC DNA]</scope>
    <source>
        <strain evidence="7">05x7-T-G4-1.051#20</strain>
    </source>
</reference>
<keyword evidence="2" id="KW-0328">Glycosyltransferase</keyword>
<keyword evidence="3" id="KW-0808">Transferase</keyword>
<dbReference type="InterPro" id="IPR043472">
    <property type="entry name" value="Macro_dom-like"/>
</dbReference>
<dbReference type="GO" id="GO:0003714">
    <property type="term" value="F:transcription corepressor activity"/>
    <property type="evidence" value="ECO:0007669"/>
    <property type="project" value="TreeGrafter"/>
</dbReference>
<evidence type="ECO:0000256" key="6">
    <source>
        <dbReference type="SAM" id="MobiDB-lite"/>
    </source>
</evidence>
<sequence>MAEWRASEESSNGYSSRAEGQWMNNGHSGSSRQTRSSDGDGSQSLDLSKICRDEEDMQLLARLLKCGKGKKVVSELEERYDCKIHIKFRTTPKRRFGRRRSQTPRQDQSQTQVVPMSASPFPLRLLKRMSEPSAPAYKSTSSTIQNTEVTVKQGDITKETADVIVNVVGPDLDFQKSVISKFICKAGGSALVKALKGVKSRQKGVSVITTVGGNLKCKFVYTVVLQPWTDMMAQKAFPQIVEECFQMCIQGGMTSISLPMLGCGRMLQYPVKTTAETMMQTACKAISTGQLKQVTFVAYSPSEYDALTHVLRQTNSGASCGAAASSNADDSDDDGDAISCSISVSLLTKTRQDVVGKVLSGLDDRLLCTEHITNPENKCLPLRMKGRIHETASKRGQRHIRLEIDQKSGNIDLKGERDHVKACKREIITMLIGTVNTSDKLKCSPEFWSSLAHEFTQTPPYWTHFPKCRPLPEVFRLYQVNRKPVVVPVDSITDAAVRSLVYGTWDKQAVGQGRDAVGLSHSSIKIYSVERIENLELFAKYAIKRQEFFRALADDGTYEFPRLEDLPFPNKGPIQTHAKLTTPLKEEIFPEINEHYMFHGTKPDVLQTIIHQGLDFRMSSANAMFGMGIYGAESSTKADQYVDSKTDRTPGKKRMLLMRMLIGKSYLCLDSNPKKYRRPPCTSSGCMRDNCVDMHDRFDSVVGDGPWLFREFVVYAVDQCYPEYIITYERV</sequence>
<feature type="compositionally biased region" description="Basic residues" evidence="6">
    <location>
        <begin position="93"/>
        <end position="102"/>
    </location>
</feature>
<evidence type="ECO:0000256" key="5">
    <source>
        <dbReference type="ARBA" id="ARBA00023242"/>
    </source>
</evidence>
<dbReference type="PANTHER" id="PTHR14453">
    <property type="entry name" value="PARP/ZINC FINGER CCCH TYPE DOMAIN CONTAINING PROTEIN"/>
    <property type="match status" value="1"/>
</dbReference>
<feature type="compositionally biased region" description="Polar residues" evidence="6">
    <location>
        <begin position="22"/>
        <end position="34"/>
    </location>
</feature>
<gene>
    <name evidence="7" type="ORF">CGI_10015031</name>
</gene>
<dbReference type="GO" id="GO:0010629">
    <property type="term" value="P:negative regulation of gene expression"/>
    <property type="evidence" value="ECO:0007669"/>
    <property type="project" value="TreeGrafter"/>
</dbReference>
<dbReference type="SMART" id="SM00506">
    <property type="entry name" value="A1pp"/>
    <property type="match status" value="1"/>
</dbReference>
<dbReference type="GO" id="GO:0005634">
    <property type="term" value="C:nucleus"/>
    <property type="evidence" value="ECO:0007669"/>
    <property type="project" value="UniProtKB-SubCell"/>
</dbReference>
<evidence type="ECO:0000256" key="2">
    <source>
        <dbReference type="ARBA" id="ARBA00022676"/>
    </source>
</evidence>
<organism evidence="7">
    <name type="scientific">Magallana gigas</name>
    <name type="common">Pacific oyster</name>
    <name type="synonym">Crassostrea gigas</name>
    <dbReference type="NCBI Taxonomy" id="29159"/>
    <lineage>
        <taxon>Eukaryota</taxon>
        <taxon>Metazoa</taxon>
        <taxon>Spiralia</taxon>
        <taxon>Lophotrochozoa</taxon>
        <taxon>Mollusca</taxon>
        <taxon>Bivalvia</taxon>
        <taxon>Autobranchia</taxon>
        <taxon>Pteriomorphia</taxon>
        <taxon>Ostreida</taxon>
        <taxon>Ostreoidea</taxon>
        <taxon>Ostreidae</taxon>
        <taxon>Magallana</taxon>
    </lineage>
</organism>
<evidence type="ECO:0000256" key="3">
    <source>
        <dbReference type="ARBA" id="ARBA00022679"/>
    </source>
</evidence>
<dbReference type="SUPFAM" id="SSF52949">
    <property type="entry name" value="Macro domain-like"/>
    <property type="match status" value="1"/>
</dbReference>
<keyword evidence="4" id="KW-0520">NAD</keyword>
<dbReference type="Gene3D" id="3.90.228.10">
    <property type="match status" value="1"/>
</dbReference>
<dbReference type="EMBL" id="JH817110">
    <property type="protein sequence ID" value="EKC18140.1"/>
    <property type="molecule type" value="Genomic_DNA"/>
</dbReference>
<dbReference type="InterPro" id="IPR002589">
    <property type="entry name" value="Macro_dom"/>
</dbReference>
<dbReference type="AlphaFoldDB" id="K1PNS6"/>
<dbReference type="Pfam" id="PF00644">
    <property type="entry name" value="PARP"/>
    <property type="match status" value="1"/>
</dbReference>
<name>K1PNS6_MAGGI</name>